<comment type="caution">
    <text evidence="3">The sequence shown here is derived from an EMBL/GenBank/DDBJ whole genome shotgun (WGS) entry which is preliminary data.</text>
</comment>
<dbReference type="Pfam" id="PF04784">
    <property type="entry name" value="DUF547"/>
    <property type="match status" value="1"/>
</dbReference>
<feature type="domain" description="DUF547" evidence="2">
    <location>
        <begin position="72"/>
        <end position="176"/>
    </location>
</feature>
<feature type="chain" id="PRO_5016450990" evidence="1">
    <location>
        <begin position="24"/>
        <end position="237"/>
    </location>
</feature>
<protein>
    <submittedName>
        <fullName evidence="3">Uncharacterized protein DUF547</fullName>
    </submittedName>
</protein>
<dbReference type="PANTHER" id="PTHR46361">
    <property type="entry name" value="ELECTRON CARRIER/ PROTEIN DISULFIDE OXIDOREDUCTASE"/>
    <property type="match status" value="1"/>
</dbReference>
<feature type="signal peptide" evidence="1">
    <location>
        <begin position="1"/>
        <end position="23"/>
    </location>
</feature>
<dbReference type="RefSeq" id="WP_170109820.1">
    <property type="nucleotide sequence ID" value="NZ_QGGP01000003.1"/>
</dbReference>
<dbReference type="AlphaFoldDB" id="A0A316DPH9"/>
<organism evidence="3 4">
    <name type="scientific">Xanthomarina spongicola</name>
    <dbReference type="NCBI Taxonomy" id="570520"/>
    <lineage>
        <taxon>Bacteria</taxon>
        <taxon>Pseudomonadati</taxon>
        <taxon>Bacteroidota</taxon>
        <taxon>Flavobacteriia</taxon>
        <taxon>Flavobacteriales</taxon>
        <taxon>Flavobacteriaceae</taxon>
        <taxon>Xanthomarina</taxon>
    </lineage>
</organism>
<sequence>MKIRPLLILIFITFLAVLQSAKAQTVNYNSWNSFLQKHVNNYGEINYKAITLDKQLLQTVLDEFSKNQPDNSWTKNETLAYWINAYNAFTIKLIINNYPVKSIKNIKKPWDQEFIPIGEDLMTLNEIEHDILRKMNEPRIHFAIVCASISCPKLLNEAYISSKLDLQLTIATEEFLLDTSKNRLSQNDLKLSKIFKWFAKDFTQNESLIDFLNQYSNISISENAKISYQDYNWNLNE</sequence>
<dbReference type="PANTHER" id="PTHR46361:SF3">
    <property type="entry name" value="ELECTRON CARRIER_ PROTEIN DISULFIDE OXIDOREDUCTASE"/>
    <property type="match status" value="1"/>
</dbReference>
<keyword evidence="4" id="KW-1185">Reference proteome</keyword>
<evidence type="ECO:0000256" key="1">
    <source>
        <dbReference type="SAM" id="SignalP"/>
    </source>
</evidence>
<keyword evidence="1" id="KW-0732">Signal</keyword>
<dbReference type="Proteomes" id="UP000245430">
    <property type="component" value="Unassembled WGS sequence"/>
</dbReference>
<evidence type="ECO:0000259" key="2">
    <source>
        <dbReference type="Pfam" id="PF04784"/>
    </source>
</evidence>
<accession>A0A316DPH9</accession>
<proteinExistence type="predicted"/>
<name>A0A316DPH9_9FLAO</name>
<reference evidence="3 4" key="1">
    <citation type="submission" date="2018-05" db="EMBL/GenBank/DDBJ databases">
        <title>Genomic Encyclopedia of Archaeal and Bacterial Type Strains, Phase II (KMG-II): from individual species to whole genera.</title>
        <authorList>
            <person name="Goeker M."/>
        </authorList>
    </citation>
    <scope>NUCLEOTIDE SEQUENCE [LARGE SCALE GENOMIC DNA]</scope>
    <source>
        <strain evidence="3 4">DSM 22637</strain>
    </source>
</reference>
<gene>
    <name evidence="3" type="ORF">LX78_01547</name>
</gene>
<dbReference type="InterPro" id="IPR006869">
    <property type="entry name" value="DUF547"/>
</dbReference>
<evidence type="ECO:0000313" key="4">
    <source>
        <dbReference type="Proteomes" id="UP000245430"/>
    </source>
</evidence>
<dbReference type="EMBL" id="QGGP01000003">
    <property type="protein sequence ID" value="PWK19069.1"/>
    <property type="molecule type" value="Genomic_DNA"/>
</dbReference>
<evidence type="ECO:0000313" key="3">
    <source>
        <dbReference type="EMBL" id="PWK19069.1"/>
    </source>
</evidence>